<evidence type="ECO:0000256" key="5">
    <source>
        <dbReference type="ARBA" id="ARBA00022676"/>
    </source>
</evidence>
<accession>A0AAE3ABM2</accession>
<dbReference type="EC" id="2.4.1.25" evidence="3 10"/>
<dbReference type="EMBL" id="JAJEPS010000011">
    <property type="protein sequence ID" value="MCC2126840.1"/>
    <property type="molecule type" value="Genomic_DNA"/>
</dbReference>
<evidence type="ECO:0000256" key="6">
    <source>
        <dbReference type="ARBA" id="ARBA00022679"/>
    </source>
</evidence>
<evidence type="ECO:0000256" key="7">
    <source>
        <dbReference type="ARBA" id="ARBA00023277"/>
    </source>
</evidence>
<dbReference type="GO" id="GO:0005975">
    <property type="term" value="P:carbohydrate metabolic process"/>
    <property type="evidence" value="ECO:0007669"/>
    <property type="project" value="InterPro"/>
</dbReference>
<evidence type="ECO:0000256" key="8">
    <source>
        <dbReference type="ARBA" id="ARBA00031423"/>
    </source>
</evidence>
<organism evidence="11 12">
    <name type="scientific">Hominiventricola filiformis</name>
    <dbReference type="NCBI Taxonomy" id="2885352"/>
    <lineage>
        <taxon>Bacteria</taxon>
        <taxon>Bacillati</taxon>
        <taxon>Bacillota</taxon>
        <taxon>Clostridia</taxon>
        <taxon>Lachnospirales</taxon>
        <taxon>Lachnospiraceae</taxon>
        <taxon>Hominiventricola</taxon>
    </lineage>
</organism>
<evidence type="ECO:0000256" key="1">
    <source>
        <dbReference type="ARBA" id="ARBA00000439"/>
    </source>
</evidence>
<dbReference type="SUPFAM" id="SSF51445">
    <property type="entry name" value="(Trans)glycosidases"/>
    <property type="match status" value="1"/>
</dbReference>
<dbReference type="Proteomes" id="UP001198220">
    <property type="component" value="Unassembled WGS sequence"/>
</dbReference>
<dbReference type="AlphaFoldDB" id="A0AAE3ABM2"/>
<evidence type="ECO:0000256" key="4">
    <source>
        <dbReference type="ARBA" id="ARBA00020295"/>
    </source>
</evidence>
<dbReference type="RefSeq" id="WP_308459702.1">
    <property type="nucleotide sequence ID" value="NZ_JAJEPS010000011.1"/>
</dbReference>
<dbReference type="PANTHER" id="PTHR32438:SF5">
    <property type="entry name" value="4-ALPHA-GLUCANOTRANSFERASE DPE1, CHLOROPLASTIC_AMYLOPLASTIC"/>
    <property type="match status" value="1"/>
</dbReference>
<evidence type="ECO:0000256" key="2">
    <source>
        <dbReference type="ARBA" id="ARBA00005684"/>
    </source>
</evidence>
<keyword evidence="7 10" id="KW-0119">Carbohydrate metabolism</keyword>
<evidence type="ECO:0000256" key="9">
    <source>
        <dbReference type="ARBA" id="ARBA00031501"/>
    </source>
</evidence>
<dbReference type="Gene3D" id="3.20.20.80">
    <property type="entry name" value="Glycosidases"/>
    <property type="match status" value="1"/>
</dbReference>
<dbReference type="NCBIfam" id="TIGR00217">
    <property type="entry name" value="malQ"/>
    <property type="match status" value="1"/>
</dbReference>
<comment type="catalytic activity">
    <reaction evidence="1 10">
        <text>Transfers a segment of a (1-&gt;4)-alpha-D-glucan to a new position in an acceptor, which may be glucose or a (1-&gt;4)-alpha-D-glucan.</text>
        <dbReference type="EC" id="2.4.1.25"/>
    </reaction>
</comment>
<keyword evidence="12" id="KW-1185">Reference proteome</keyword>
<evidence type="ECO:0000256" key="3">
    <source>
        <dbReference type="ARBA" id="ARBA00012560"/>
    </source>
</evidence>
<dbReference type="Pfam" id="PF02446">
    <property type="entry name" value="Glyco_hydro_77"/>
    <property type="match status" value="1"/>
</dbReference>
<sequence>MMKSKCSGVLMHLSSLPSEYGIGTMGVEARKFVDFLEAAGQSYWQMLPICPTSYGDSPYQSFSTYAGNLYFIDLDLLCEQGLLLPEEYKERDWGNDPKQVDYGKIYESRYPVLRKAAERFAEQIPESYETFCRNNAYWLDDYALFMALKEAHDGKPWQEWEPELRNRDKNVLDLVLLKCMKKIQFWKIMQYLFFEQWKALRTYANEHGVKIIGDLPIYVSLDSVDVWAHPELFQLDGDKVPREVAGCPPDGFSADGQLWGNPLFDWDYMEKDGYSWWVARIQYLCNVYDMLRIDHFRGFDSYFAIPYGDANAQRGHWKQGPGMDLFSTVEQKIGKQNIMAEDLGYMTDSVKKLLSDSGFPGIKLLQFAFDSRDGGGDMYLPENYPENCVAYTGTHDNDTSVGWVTSAEPEDVKQAFRYLHTDTAEDINWKMMRAIWESAAGLTIVQAQDLLGLGSWSRMNTPSTVGKNWKWRALKGSFTSELSEKIRNEIKIYGRCR</sequence>
<evidence type="ECO:0000313" key="12">
    <source>
        <dbReference type="Proteomes" id="UP001198220"/>
    </source>
</evidence>
<dbReference type="InterPro" id="IPR003385">
    <property type="entry name" value="Glyco_hydro_77"/>
</dbReference>
<comment type="caution">
    <text evidence="11">The sequence shown here is derived from an EMBL/GenBank/DDBJ whole genome shotgun (WGS) entry which is preliminary data.</text>
</comment>
<keyword evidence="5 10" id="KW-0328">Glycosyltransferase</keyword>
<dbReference type="InterPro" id="IPR017853">
    <property type="entry name" value="GH"/>
</dbReference>
<reference evidence="11 12" key="1">
    <citation type="submission" date="2021-10" db="EMBL/GenBank/DDBJ databases">
        <title>Anaerobic single-cell dispensing facilitates the cultivation of human gut bacteria.</title>
        <authorList>
            <person name="Afrizal A."/>
        </authorList>
    </citation>
    <scope>NUCLEOTIDE SEQUENCE [LARGE SCALE GENOMIC DNA]</scope>
    <source>
        <strain evidence="11 12">CLA-AA-H276</strain>
    </source>
</reference>
<comment type="similarity">
    <text evidence="2 10">Belongs to the disproportionating enzyme family.</text>
</comment>
<protein>
    <recommendedName>
        <fullName evidence="4 10">4-alpha-glucanotransferase</fullName>
        <ecNumber evidence="3 10">2.4.1.25</ecNumber>
    </recommendedName>
    <alternativeName>
        <fullName evidence="8 10">Amylomaltase</fullName>
    </alternativeName>
    <alternativeName>
        <fullName evidence="9 10">Disproportionating enzyme</fullName>
    </alternativeName>
</protein>
<keyword evidence="6 10" id="KW-0808">Transferase</keyword>
<evidence type="ECO:0000256" key="10">
    <source>
        <dbReference type="RuleBase" id="RU361207"/>
    </source>
</evidence>
<gene>
    <name evidence="11" type="primary">malQ</name>
    <name evidence="11" type="ORF">LKD36_11745</name>
</gene>
<name>A0AAE3ABM2_9FIRM</name>
<dbReference type="NCBIfam" id="NF011080">
    <property type="entry name" value="PRK14508.1-3"/>
    <property type="match status" value="1"/>
</dbReference>
<proteinExistence type="inferred from homology"/>
<dbReference type="GO" id="GO:0004134">
    <property type="term" value="F:4-alpha-glucanotransferase activity"/>
    <property type="evidence" value="ECO:0007669"/>
    <property type="project" value="UniProtKB-EC"/>
</dbReference>
<dbReference type="PANTHER" id="PTHR32438">
    <property type="entry name" value="4-ALPHA-GLUCANOTRANSFERASE DPE1, CHLOROPLASTIC/AMYLOPLASTIC"/>
    <property type="match status" value="1"/>
</dbReference>
<evidence type="ECO:0000313" key="11">
    <source>
        <dbReference type="EMBL" id="MCC2126840.1"/>
    </source>
</evidence>